<protein>
    <submittedName>
        <fullName evidence="2">Uncharacterized protein</fullName>
    </submittedName>
</protein>
<accession>A0A9D4HMR2</accession>
<reference evidence="2" key="2">
    <citation type="submission" date="2020-11" db="EMBL/GenBank/DDBJ databases">
        <authorList>
            <person name="McCartney M.A."/>
            <person name="Auch B."/>
            <person name="Kono T."/>
            <person name="Mallez S."/>
            <person name="Becker A."/>
            <person name="Gohl D.M."/>
            <person name="Silverstein K.A.T."/>
            <person name="Koren S."/>
            <person name="Bechman K.B."/>
            <person name="Herman A."/>
            <person name="Abrahante J.E."/>
            <person name="Garbe J."/>
        </authorList>
    </citation>
    <scope>NUCLEOTIDE SEQUENCE</scope>
    <source>
        <strain evidence="2">Duluth1</strain>
        <tissue evidence="2">Whole animal</tissue>
    </source>
</reference>
<feature type="region of interest" description="Disordered" evidence="1">
    <location>
        <begin position="1"/>
        <end position="36"/>
    </location>
</feature>
<organism evidence="2 3">
    <name type="scientific">Dreissena polymorpha</name>
    <name type="common">Zebra mussel</name>
    <name type="synonym">Mytilus polymorpha</name>
    <dbReference type="NCBI Taxonomy" id="45954"/>
    <lineage>
        <taxon>Eukaryota</taxon>
        <taxon>Metazoa</taxon>
        <taxon>Spiralia</taxon>
        <taxon>Lophotrochozoa</taxon>
        <taxon>Mollusca</taxon>
        <taxon>Bivalvia</taxon>
        <taxon>Autobranchia</taxon>
        <taxon>Heteroconchia</taxon>
        <taxon>Euheterodonta</taxon>
        <taxon>Imparidentia</taxon>
        <taxon>Neoheterodontei</taxon>
        <taxon>Myida</taxon>
        <taxon>Dreissenoidea</taxon>
        <taxon>Dreissenidae</taxon>
        <taxon>Dreissena</taxon>
    </lineage>
</organism>
<evidence type="ECO:0000313" key="3">
    <source>
        <dbReference type="Proteomes" id="UP000828390"/>
    </source>
</evidence>
<comment type="caution">
    <text evidence="2">The sequence shown here is derived from an EMBL/GenBank/DDBJ whole genome shotgun (WGS) entry which is preliminary data.</text>
</comment>
<feature type="region of interest" description="Disordered" evidence="1">
    <location>
        <begin position="72"/>
        <end position="120"/>
    </location>
</feature>
<dbReference type="Proteomes" id="UP000828390">
    <property type="component" value="Unassembled WGS sequence"/>
</dbReference>
<dbReference type="AlphaFoldDB" id="A0A9D4HMR2"/>
<evidence type="ECO:0000313" key="2">
    <source>
        <dbReference type="EMBL" id="KAH3726252.1"/>
    </source>
</evidence>
<proteinExistence type="predicted"/>
<name>A0A9D4HMR2_DREPO</name>
<keyword evidence="3" id="KW-1185">Reference proteome</keyword>
<gene>
    <name evidence="2" type="ORF">DPMN_052110</name>
</gene>
<reference evidence="2" key="1">
    <citation type="journal article" date="2019" name="bioRxiv">
        <title>The Genome of the Zebra Mussel, Dreissena polymorpha: A Resource for Invasive Species Research.</title>
        <authorList>
            <person name="McCartney M.A."/>
            <person name="Auch B."/>
            <person name="Kono T."/>
            <person name="Mallez S."/>
            <person name="Zhang Y."/>
            <person name="Obille A."/>
            <person name="Becker A."/>
            <person name="Abrahante J.E."/>
            <person name="Garbe J."/>
            <person name="Badalamenti J.P."/>
            <person name="Herman A."/>
            <person name="Mangelson H."/>
            <person name="Liachko I."/>
            <person name="Sullivan S."/>
            <person name="Sone E.D."/>
            <person name="Koren S."/>
            <person name="Silverstein K.A.T."/>
            <person name="Beckman K.B."/>
            <person name="Gohl D.M."/>
        </authorList>
    </citation>
    <scope>NUCLEOTIDE SEQUENCE</scope>
    <source>
        <strain evidence="2">Duluth1</strain>
        <tissue evidence="2">Whole animal</tissue>
    </source>
</reference>
<sequence length="141" mass="15869">MGTRDNTHSNEEQNDQTPTEHRDKLPVKRNLISSDASEEIDLMNNAAKQKIRKKSNQTLKEPLDKLLVQRSLIPSDASEDIDKVDNAAKHKPSNAKPVDKSAVDLSTSGQETNTSTFDIPSSYRKLEKRIADLEKETQKLK</sequence>
<dbReference type="EMBL" id="JAIWYP010000012">
    <property type="protein sequence ID" value="KAH3726252.1"/>
    <property type="molecule type" value="Genomic_DNA"/>
</dbReference>
<feature type="compositionally biased region" description="Basic and acidic residues" evidence="1">
    <location>
        <begin position="1"/>
        <end position="11"/>
    </location>
</feature>
<feature type="compositionally biased region" description="Polar residues" evidence="1">
    <location>
        <begin position="104"/>
        <end position="119"/>
    </location>
</feature>
<evidence type="ECO:0000256" key="1">
    <source>
        <dbReference type="SAM" id="MobiDB-lite"/>
    </source>
</evidence>